<dbReference type="WBParaSite" id="snap_masked-unitig_14338-processed-gene-0.0-mRNA-1">
    <property type="protein sequence ID" value="snap_masked-unitig_14338-processed-gene-0.0-mRNA-1"/>
    <property type="gene ID" value="snap_masked-unitig_14338-processed-gene-0.0"/>
</dbReference>
<evidence type="ECO:0000256" key="1">
    <source>
        <dbReference type="SAM" id="MobiDB-lite"/>
    </source>
</evidence>
<feature type="region of interest" description="Disordered" evidence="1">
    <location>
        <begin position="108"/>
        <end position="162"/>
    </location>
</feature>
<name>A0A1I8JMY1_9PLAT</name>
<reference evidence="3" key="1">
    <citation type="submission" date="2016-11" db="UniProtKB">
        <authorList>
            <consortium name="WormBaseParasite"/>
        </authorList>
    </citation>
    <scope>IDENTIFICATION</scope>
</reference>
<feature type="compositionally biased region" description="Low complexity" evidence="1">
    <location>
        <begin position="136"/>
        <end position="148"/>
    </location>
</feature>
<protein>
    <submittedName>
        <fullName evidence="3">PKD_channel domain-containing protein</fullName>
    </submittedName>
</protein>
<dbReference type="AlphaFoldDB" id="A0A1I8JMY1"/>
<evidence type="ECO:0000313" key="3">
    <source>
        <dbReference type="WBParaSite" id="snap_masked-unitig_14338-processed-gene-0.0-mRNA-1"/>
    </source>
</evidence>
<feature type="region of interest" description="Disordered" evidence="1">
    <location>
        <begin position="39"/>
        <end position="65"/>
    </location>
</feature>
<accession>A0A1I8JMY1</accession>
<keyword evidence="2" id="KW-1185">Reference proteome</keyword>
<proteinExistence type="predicted"/>
<evidence type="ECO:0000313" key="2">
    <source>
        <dbReference type="Proteomes" id="UP000095280"/>
    </source>
</evidence>
<sequence>TCTFYFANNSDLPVDLDAYVFHHRGPPVARLSWPTWPIKPPESAAPHPHELQHRPRQQSAASLSSRQAALLSVMNDSCPNYNLRRRLFGADDTAFHWRRRLQLKPSVAPGAAIPDASQQKSVLPFDPRELDAPTTRSSRPPWSAWASPTVRTGSGPAAAVPQSRQCRVARTGSGRPGLYAGYDQLGAMTVNKNEQMQHPPNFLYCPIPASSRTPFNATILVSASTETQVGPSQFGPPMSVTGESHLGYLLWPSRPGGIDGCTLESLDPLPRLSASRPMPWLLVLRRGGCLFVQRGAQRRSTSLSSEQVLFAMSSDGGPNVTLPAVFTFSRDARNLLDLALFFSGPAPIVLAGRKLSRERLSEHWESVQGLLDGQYSGLTVTQSYSVHTEPDSLPGAGGFSCSTSWSQAGVMQLTVSLDPGIAEIYKADNLTLYWQALESRLIDSKQPGSVLRFSAYAQTDLGCHFLSGILLGCRAASAAVCRQDWSGSRPYTAAMVALHSEFIAGCLFLLSALMLRPDGWLEAGILAAGLAVGRGPAHQAGLLGRLAGLPAALLEHRLLGSDWVPLAASCLWSAGLLSLAAFGEQRWDSTGVRRLLADCAWGCCCCTGRGRAARLAQCSGFGLYLH</sequence>
<organism evidence="2 3">
    <name type="scientific">Macrostomum lignano</name>
    <dbReference type="NCBI Taxonomy" id="282301"/>
    <lineage>
        <taxon>Eukaryota</taxon>
        <taxon>Metazoa</taxon>
        <taxon>Spiralia</taxon>
        <taxon>Lophotrochozoa</taxon>
        <taxon>Platyhelminthes</taxon>
        <taxon>Rhabditophora</taxon>
        <taxon>Macrostomorpha</taxon>
        <taxon>Macrostomida</taxon>
        <taxon>Macrostomidae</taxon>
        <taxon>Macrostomum</taxon>
    </lineage>
</organism>
<dbReference type="Proteomes" id="UP000095280">
    <property type="component" value="Unplaced"/>
</dbReference>